<dbReference type="NCBIfam" id="NF005677">
    <property type="entry name" value="PRK07471.1"/>
    <property type="match status" value="1"/>
</dbReference>
<sequence>MSFAPVPGHDDIDDVPTPAERMKLLGRQSEWKELEAALASGRMHHAWLFQGPEGVGKATTALAFARRLLGGPEVLSGRFEGEPEFLPNHPIVRQIGQGSHPNFLHIRRPSNDKGDGFRTQITVDEIRRLNHFFRSTAADSWRIALVDPADDMNRNAANALLKILEEPPERSIFLIVNHVPGRLLPTIRSRARTLRFSPLAEDAVLQGLSETLTGEDASSLATAARLSGGSLRTAFHQVLSGGLEIAGEIDRLYGAARPDWRHVQSLAEALTQKGREEAWALVRNGLFDRVAAEARQAQESGDSGRATALAAFWQSESARWLEAAAFNLDRKQILITFASKLAEVRVPNR</sequence>
<dbReference type="SUPFAM" id="SSF52540">
    <property type="entry name" value="P-loop containing nucleoside triphosphate hydrolases"/>
    <property type="match status" value="1"/>
</dbReference>
<dbReference type="AlphaFoldDB" id="A0A147DBD5"/>
<proteinExistence type="predicted"/>
<name>A0A147DBD5_9HYPH</name>
<accession>A0A147DBD5</accession>
<evidence type="ECO:0000313" key="2">
    <source>
        <dbReference type="Proteomes" id="UP000078529"/>
    </source>
</evidence>
<dbReference type="Pfam" id="PF13177">
    <property type="entry name" value="DNA_pol3_delta2"/>
    <property type="match status" value="1"/>
</dbReference>
<gene>
    <name evidence="1" type="ORF">NS365_00640</name>
</gene>
<dbReference type="Gene3D" id="3.40.50.300">
    <property type="entry name" value="P-loop containing nucleotide triphosphate hydrolases"/>
    <property type="match status" value="1"/>
</dbReference>
<reference evidence="1 2" key="1">
    <citation type="journal article" date="2016" name="Front. Microbiol.">
        <title>Genomic Resource of Rice Seed Associated Bacteria.</title>
        <authorList>
            <person name="Midha S."/>
            <person name="Bansal K."/>
            <person name="Sharma S."/>
            <person name="Kumar N."/>
            <person name="Patil P.P."/>
            <person name="Chaudhry V."/>
            <person name="Patil P.B."/>
        </authorList>
    </citation>
    <scope>NUCLEOTIDE SEQUENCE [LARGE SCALE GENOMIC DNA]</scope>
    <source>
        <strain evidence="1 2">NS365</strain>
    </source>
</reference>
<dbReference type="NCBIfam" id="NF006586">
    <property type="entry name" value="PRK09112.1"/>
    <property type="match status" value="1"/>
</dbReference>
<keyword evidence="2" id="KW-1185">Reference proteome</keyword>
<dbReference type="PANTHER" id="PTHR11669:SF8">
    <property type="entry name" value="DNA POLYMERASE III SUBUNIT DELTA"/>
    <property type="match status" value="1"/>
</dbReference>
<comment type="caution">
    <text evidence="1">The sequence shown here is derived from an EMBL/GenBank/DDBJ whole genome shotgun (WGS) entry which is preliminary data.</text>
</comment>
<dbReference type="GO" id="GO:0006261">
    <property type="term" value="P:DNA-templated DNA replication"/>
    <property type="evidence" value="ECO:0007669"/>
    <property type="project" value="TreeGrafter"/>
</dbReference>
<dbReference type="PATRIC" id="fig|401562.4.peg.126"/>
<dbReference type="GO" id="GO:0009360">
    <property type="term" value="C:DNA polymerase III complex"/>
    <property type="evidence" value="ECO:0007669"/>
    <property type="project" value="TreeGrafter"/>
</dbReference>
<dbReference type="PANTHER" id="PTHR11669">
    <property type="entry name" value="REPLICATION FACTOR C / DNA POLYMERASE III GAMMA-TAU SUBUNIT"/>
    <property type="match status" value="1"/>
</dbReference>
<dbReference type="Proteomes" id="UP000078529">
    <property type="component" value="Unassembled WGS sequence"/>
</dbReference>
<protein>
    <submittedName>
        <fullName evidence="1">DNA polymerase III subunit delta</fullName>
    </submittedName>
</protein>
<dbReference type="InterPro" id="IPR027417">
    <property type="entry name" value="P-loop_NTPase"/>
</dbReference>
<dbReference type="RefSeq" id="WP_058598339.1">
    <property type="nucleotide sequence ID" value="NZ_LDQA01000001.1"/>
</dbReference>
<evidence type="ECO:0000313" key="1">
    <source>
        <dbReference type="EMBL" id="KTR08486.1"/>
    </source>
</evidence>
<dbReference type="EMBL" id="LDQA01000001">
    <property type="protein sequence ID" value="KTR08486.1"/>
    <property type="molecule type" value="Genomic_DNA"/>
</dbReference>
<organism evidence="1 2">
    <name type="scientific">Aureimonas ureilytica</name>
    <dbReference type="NCBI Taxonomy" id="401562"/>
    <lineage>
        <taxon>Bacteria</taxon>
        <taxon>Pseudomonadati</taxon>
        <taxon>Pseudomonadota</taxon>
        <taxon>Alphaproteobacteria</taxon>
        <taxon>Hyphomicrobiales</taxon>
        <taxon>Aurantimonadaceae</taxon>
        <taxon>Aureimonas</taxon>
    </lineage>
</organism>
<dbReference type="InterPro" id="IPR050238">
    <property type="entry name" value="DNA_Rep/Repair_Clamp_Loader"/>
</dbReference>